<dbReference type="InterPro" id="IPR010982">
    <property type="entry name" value="Lambda_DNA-bd_dom_sf"/>
</dbReference>
<accession>A0A919A0Q5</accession>
<dbReference type="RefSeq" id="WP_189902310.1">
    <property type="nucleotide sequence ID" value="NZ_BNBC01000018.1"/>
</dbReference>
<dbReference type="CDD" id="cd00093">
    <property type="entry name" value="HTH_XRE"/>
    <property type="match status" value="1"/>
</dbReference>
<keyword evidence="3" id="KW-1185">Reference proteome</keyword>
<organism evidence="2 3">
    <name type="scientific">Streptomyces spiralis</name>
    <dbReference type="NCBI Taxonomy" id="66376"/>
    <lineage>
        <taxon>Bacteria</taxon>
        <taxon>Bacillati</taxon>
        <taxon>Actinomycetota</taxon>
        <taxon>Actinomycetes</taxon>
        <taxon>Kitasatosporales</taxon>
        <taxon>Streptomycetaceae</taxon>
        <taxon>Streptomyces</taxon>
    </lineage>
</organism>
<dbReference type="InterPro" id="IPR001387">
    <property type="entry name" value="Cro/C1-type_HTH"/>
</dbReference>
<name>A0A919A0Q5_9ACTN</name>
<reference evidence="2" key="2">
    <citation type="submission" date="2020-09" db="EMBL/GenBank/DDBJ databases">
        <authorList>
            <person name="Sun Q."/>
            <person name="Ohkuma M."/>
        </authorList>
    </citation>
    <scope>NUCLEOTIDE SEQUENCE</scope>
    <source>
        <strain evidence="2">JCM 3302</strain>
    </source>
</reference>
<reference evidence="2" key="1">
    <citation type="journal article" date="2014" name="Int. J. Syst. Evol. Microbiol.">
        <title>Complete genome sequence of Corynebacterium casei LMG S-19264T (=DSM 44701T), isolated from a smear-ripened cheese.</title>
        <authorList>
            <consortium name="US DOE Joint Genome Institute (JGI-PGF)"/>
            <person name="Walter F."/>
            <person name="Albersmeier A."/>
            <person name="Kalinowski J."/>
            <person name="Ruckert C."/>
        </authorList>
    </citation>
    <scope>NUCLEOTIDE SEQUENCE</scope>
    <source>
        <strain evidence="2">JCM 3302</strain>
    </source>
</reference>
<dbReference type="Pfam" id="PF13560">
    <property type="entry name" value="HTH_31"/>
    <property type="match status" value="1"/>
</dbReference>
<proteinExistence type="predicted"/>
<evidence type="ECO:0000259" key="1">
    <source>
        <dbReference type="PROSITE" id="PS50943"/>
    </source>
</evidence>
<dbReference type="GO" id="GO:0003677">
    <property type="term" value="F:DNA binding"/>
    <property type="evidence" value="ECO:0007669"/>
    <property type="project" value="InterPro"/>
</dbReference>
<dbReference type="EMBL" id="BNBC01000018">
    <property type="protein sequence ID" value="GHE81463.1"/>
    <property type="molecule type" value="Genomic_DNA"/>
</dbReference>
<dbReference type="SUPFAM" id="SSF47413">
    <property type="entry name" value="lambda repressor-like DNA-binding domains"/>
    <property type="match status" value="1"/>
</dbReference>
<dbReference type="SMART" id="SM00530">
    <property type="entry name" value="HTH_XRE"/>
    <property type="match status" value="1"/>
</dbReference>
<protein>
    <recommendedName>
        <fullName evidence="1">HTH cro/C1-type domain-containing protein</fullName>
    </recommendedName>
</protein>
<comment type="caution">
    <text evidence="2">The sequence shown here is derived from an EMBL/GenBank/DDBJ whole genome shotgun (WGS) entry which is preliminary data.</text>
</comment>
<evidence type="ECO:0000313" key="2">
    <source>
        <dbReference type="EMBL" id="GHE81463.1"/>
    </source>
</evidence>
<feature type="domain" description="HTH cro/C1-type" evidence="1">
    <location>
        <begin position="23"/>
        <end position="78"/>
    </location>
</feature>
<dbReference type="PROSITE" id="PS50943">
    <property type="entry name" value="HTH_CROC1"/>
    <property type="match status" value="1"/>
</dbReference>
<dbReference type="Gene3D" id="1.10.260.40">
    <property type="entry name" value="lambda repressor-like DNA-binding domains"/>
    <property type="match status" value="1"/>
</dbReference>
<dbReference type="Proteomes" id="UP000641386">
    <property type="component" value="Unassembled WGS sequence"/>
</dbReference>
<sequence>MDGEEPAEASSREWPTEAFARALRDARSAAGMSRTQLAHAAGLHRSVLSRLENGRYRHRLSEGSLGRLSAALACGDALYEAGGFPMPGIRDLVTDPALGRALSDAPAARHALRRLHLAQVARSAVVRTLMPDEPSVDVQRLWSVARKQAGLAPAPTPTSGPGGREGTVVGRRFRTAHGVAHLLLSTCCTWPYGTDAESEASELAGMLLTPPGPFTQAVRAAFTSGIDPWDPDTGGLVAAISDSLLIPGWLAAYRLADFPGIHLQLIPIDEETA</sequence>
<evidence type="ECO:0000313" key="3">
    <source>
        <dbReference type="Proteomes" id="UP000641386"/>
    </source>
</evidence>
<gene>
    <name evidence="2" type="ORF">GCM10014715_41320</name>
</gene>
<dbReference type="AlphaFoldDB" id="A0A919A0Q5"/>